<evidence type="ECO:0000313" key="2">
    <source>
        <dbReference type="Proteomes" id="UP001243009"/>
    </source>
</evidence>
<sequence>MGAANIRVHPHWPDRYVDLLNDAFSLRKVVVLHGHQRMIMERLDLSQREHGLLKGALARFTEIDPNLPWFNALRFAPADEEEVRHIQIPHNLRPNYMSLFFTFHINEHLLIFEHRGAGNSYLSPKMALAYFVELFSDEALSEKYGPIAVSMVADKDQLDAIIGIPHLKKLRIYVKRPNPDDLSGYDAFWEDKLVRQGATSIEVSYEAEGNESIRPDEETRQLAEVATRNGEIDASGFDAQGNRIKRSTSEHPTLEPLRYDPENTTHEQAFRSAAFSLVRRIMSGIL</sequence>
<dbReference type="Proteomes" id="UP001243009">
    <property type="component" value="Unassembled WGS sequence"/>
</dbReference>
<dbReference type="InterPro" id="IPR031832">
    <property type="entry name" value="DUF4747"/>
</dbReference>
<gene>
    <name evidence="1" type="ORF">Q7A36_34505</name>
</gene>
<name>A0ABT9EBA9_9PROT</name>
<evidence type="ECO:0000313" key="1">
    <source>
        <dbReference type="EMBL" id="MDO9713488.1"/>
    </source>
</evidence>
<proteinExistence type="predicted"/>
<organism evidence="1 2">
    <name type="scientific">Paracraurococcus lichenis</name>
    <dbReference type="NCBI Taxonomy" id="3064888"/>
    <lineage>
        <taxon>Bacteria</taxon>
        <taxon>Pseudomonadati</taxon>
        <taxon>Pseudomonadota</taxon>
        <taxon>Alphaproteobacteria</taxon>
        <taxon>Acetobacterales</taxon>
        <taxon>Roseomonadaceae</taxon>
        <taxon>Paracraurococcus</taxon>
    </lineage>
</organism>
<dbReference type="RefSeq" id="WP_305108352.1">
    <property type="nucleotide sequence ID" value="NZ_JAUTWS010000094.1"/>
</dbReference>
<keyword evidence="2" id="KW-1185">Reference proteome</keyword>
<comment type="caution">
    <text evidence="1">The sequence shown here is derived from an EMBL/GenBank/DDBJ whole genome shotgun (WGS) entry which is preliminary data.</text>
</comment>
<protein>
    <submittedName>
        <fullName evidence="1">DUF4747 family protein</fullName>
    </submittedName>
</protein>
<dbReference type="Pfam" id="PF15931">
    <property type="entry name" value="DUF4747"/>
    <property type="match status" value="1"/>
</dbReference>
<dbReference type="EMBL" id="JAUTWS010000094">
    <property type="protein sequence ID" value="MDO9713488.1"/>
    <property type="molecule type" value="Genomic_DNA"/>
</dbReference>
<accession>A0ABT9EBA9</accession>
<reference evidence="1 2" key="1">
    <citation type="submission" date="2023-08" db="EMBL/GenBank/DDBJ databases">
        <title>The draft genome sequence of Paracraurococcus sp. LOR1-02.</title>
        <authorList>
            <person name="Kingkaew E."/>
            <person name="Tanasupawat S."/>
        </authorList>
    </citation>
    <scope>NUCLEOTIDE SEQUENCE [LARGE SCALE GENOMIC DNA]</scope>
    <source>
        <strain evidence="1 2">LOR1-02</strain>
    </source>
</reference>